<evidence type="ECO:0000313" key="2">
    <source>
        <dbReference type="Proteomes" id="UP000285288"/>
    </source>
</evidence>
<dbReference type="EMBL" id="QSGD01000090">
    <property type="protein sequence ID" value="RHA99401.1"/>
    <property type="molecule type" value="Genomic_DNA"/>
</dbReference>
<evidence type="ECO:0008006" key="3">
    <source>
        <dbReference type="Google" id="ProtNLM"/>
    </source>
</evidence>
<accession>A0A413U9C7</accession>
<proteinExistence type="predicted"/>
<protein>
    <recommendedName>
        <fullName evidence="3">Alpha/beta hydrolase</fullName>
    </recommendedName>
</protein>
<dbReference type="Proteomes" id="UP000285288">
    <property type="component" value="Unassembled WGS sequence"/>
</dbReference>
<sequence length="273" mass="31884">MDRWYIFVAQNNVWIEGEIMLLQTIGNELNPVILFFHAMGVTGESSMPIAEKLSDKYYCVMPTSTVYCSNQKYLGKSDEIQQIKRFLSDHGIKEIELVVASSIGADLAMVFLTDTKIPVKHIFFDGGQFAQIGKITRRIMVPFLYVAMKSLYWTNGKTLKKIMWCDDDNIKPYFIEAGKNLSYTNLRKQMDDSLEDKPFPKLSEELQKHTFWEFGSKEDHFKYRNAVMQAYKYGNFPVFEGLNHMEYQIRYPDGFARMLEMIIKTDRLPELTF</sequence>
<gene>
    <name evidence="1" type="ORF">DW907_12190</name>
</gene>
<dbReference type="AlphaFoldDB" id="A0A413U9C7"/>
<evidence type="ECO:0000313" key="1">
    <source>
        <dbReference type="EMBL" id="RHA99401.1"/>
    </source>
</evidence>
<comment type="caution">
    <text evidence="1">The sequence shown here is derived from an EMBL/GenBank/DDBJ whole genome shotgun (WGS) entry which is preliminary data.</text>
</comment>
<dbReference type="Gene3D" id="3.40.50.1820">
    <property type="entry name" value="alpha/beta hydrolase"/>
    <property type="match status" value="1"/>
</dbReference>
<organism evidence="1 2">
    <name type="scientific">Holdemanella biformis</name>
    <dbReference type="NCBI Taxonomy" id="1735"/>
    <lineage>
        <taxon>Bacteria</taxon>
        <taxon>Bacillati</taxon>
        <taxon>Bacillota</taxon>
        <taxon>Erysipelotrichia</taxon>
        <taxon>Erysipelotrichales</taxon>
        <taxon>Erysipelotrichaceae</taxon>
        <taxon>Holdemanella</taxon>
    </lineage>
</organism>
<dbReference type="InterPro" id="IPR029058">
    <property type="entry name" value="AB_hydrolase_fold"/>
</dbReference>
<dbReference type="SUPFAM" id="SSF53474">
    <property type="entry name" value="alpha/beta-Hydrolases"/>
    <property type="match status" value="1"/>
</dbReference>
<reference evidence="1 2" key="1">
    <citation type="submission" date="2018-08" db="EMBL/GenBank/DDBJ databases">
        <title>A genome reference for cultivated species of the human gut microbiota.</title>
        <authorList>
            <person name="Zou Y."/>
            <person name="Xue W."/>
            <person name="Luo G."/>
        </authorList>
    </citation>
    <scope>NUCLEOTIDE SEQUENCE [LARGE SCALE GENOMIC DNA]</scope>
    <source>
        <strain evidence="1 2">AM42-13AC</strain>
    </source>
</reference>
<name>A0A413U9C7_9FIRM</name>